<feature type="region of interest" description="Disordered" evidence="5">
    <location>
        <begin position="230"/>
        <end position="257"/>
    </location>
</feature>
<dbReference type="OrthoDB" id="5959761at2759"/>
<feature type="compositionally biased region" description="Pro residues" evidence="5">
    <location>
        <begin position="85"/>
        <end position="97"/>
    </location>
</feature>
<reference evidence="6 7" key="1">
    <citation type="journal article" date="2018" name="Mol. Biol. Evol.">
        <title>Broad Genomic Sampling Reveals a Smut Pathogenic Ancestry of the Fungal Clade Ustilaginomycotina.</title>
        <authorList>
            <person name="Kijpornyongpan T."/>
            <person name="Mondo S.J."/>
            <person name="Barry K."/>
            <person name="Sandor L."/>
            <person name="Lee J."/>
            <person name="Lipzen A."/>
            <person name="Pangilinan J."/>
            <person name="LaButti K."/>
            <person name="Hainaut M."/>
            <person name="Henrissat B."/>
            <person name="Grigoriev I.V."/>
            <person name="Spatafora J.W."/>
            <person name="Aime M.C."/>
        </authorList>
    </citation>
    <scope>NUCLEOTIDE SEQUENCE [LARGE SCALE GENOMIC DNA]</scope>
    <source>
        <strain evidence="6 7">MCA 3882</strain>
    </source>
</reference>
<evidence type="ECO:0000256" key="4">
    <source>
        <dbReference type="ARBA" id="ARBA00022758"/>
    </source>
</evidence>
<dbReference type="GeneID" id="37022309"/>
<protein>
    <submittedName>
        <fullName evidence="6">Uncharacterized protein</fullName>
    </submittedName>
</protein>
<dbReference type="Proteomes" id="UP000245771">
    <property type="component" value="Unassembled WGS sequence"/>
</dbReference>
<dbReference type="AlphaFoldDB" id="A0A316VAL6"/>
<dbReference type="EMBL" id="KZ819605">
    <property type="protein sequence ID" value="PWN32565.1"/>
    <property type="molecule type" value="Genomic_DNA"/>
</dbReference>
<organism evidence="6 7">
    <name type="scientific">Meira miltonrushii</name>
    <dbReference type="NCBI Taxonomy" id="1280837"/>
    <lineage>
        <taxon>Eukaryota</taxon>
        <taxon>Fungi</taxon>
        <taxon>Dikarya</taxon>
        <taxon>Basidiomycota</taxon>
        <taxon>Ustilaginomycotina</taxon>
        <taxon>Exobasidiomycetes</taxon>
        <taxon>Exobasidiales</taxon>
        <taxon>Brachybasidiaceae</taxon>
        <taxon>Meira</taxon>
    </lineage>
</organism>
<feature type="compositionally biased region" description="Low complexity" evidence="5">
    <location>
        <begin position="235"/>
        <end position="250"/>
    </location>
</feature>
<name>A0A316VAL6_9BASI</name>
<evidence type="ECO:0000256" key="1">
    <source>
        <dbReference type="ARBA" id="ARBA00002307"/>
    </source>
</evidence>
<dbReference type="InParanoid" id="A0A316VAL6"/>
<evidence type="ECO:0000313" key="6">
    <source>
        <dbReference type="EMBL" id="PWN32565.1"/>
    </source>
</evidence>
<dbReference type="GO" id="GO:0008073">
    <property type="term" value="F:ornithine decarboxylase inhibitor activity"/>
    <property type="evidence" value="ECO:0007669"/>
    <property type="project" value="InterPro"/>
</dbReference>
<accession>A0A316VAL6</accession>
<comment type="function">
    <text evidence="1">Ornithine decarboxylase (ODC) antizyme protein that negatively regulates ODC activity and intracellular polyamine biosynthesis in response to increased intracellular polyamine levels. Binds to ODC monomers, inhibiting the assembly of the functional ODC homodimer, and targets the monomers for ubiquitin-independent proteolytic destruction by the 26S proteasome.</text>
</comment>
<evidence type="ECO:0000256" key="2">
    <source>
        <dbReference type="ARBA" id="ARBA00008796"/>
    </source>
</evidence>
<comment type="similarity">
    <text evidence="2">Belongs to the ODC antizyme family.</text>
</comment>
<keyword evidence="4" id="KW-0688">Ribosomal frameshifting</keyword>
<dbReference type="InterPro" id="IPR016181">
    <property type="entry name" value="Acyl_CoA_acyltransferase"/>
</dbReference>
<proteinExistence type="inferred from homology"/>
<evidence type="ECO:0000256" key="3">
    <source>
        <dbReference type="ARBA" id="ARBA00011486"/>
    </source>
</evidence>
<evidence type="ECO:0000256" key="5">
    <source>
        <dbReference type="SAM" id="MobiDB-lite"/>
    </source>
</evidence>
<dbReference type="InterPro" id="IPR038581">
    <property type="entry name" value="ODC_AZ_sf"/>
</dbReference>
<dbReference type="InterPro" id="IPR002993">
    <property type="entry name" value="ODC_AZ"/>
</dbReference>
<feature type="region of interest" description="Disordered" evidence="5">
    <location>
        <begin position="331"/>
        <end position="350"/>
    </location>
</feature>
<dbReference type="Pfam" id="PF02100">
    <property type="entry name" value="ODC_AZ"/>
    <property type="match status" value="1"/>
</dbReference>
<comment type="subunit">
    <text evidence="3">Interacts with ODC and thereby sterically blocks ODC homodimerization.</text>
</comment>
<keyword evidence="7" id="KW-1185">Reference proteome</keyword>
<sequence>MSSLPVKSGGGFDVAKAKIPEHQFRSGQCDPVTGDTLSSNATETSTVASALAINHHGNRNVTQQSNAIRMVPVNSTSRTLNPSHQLPPSPPSTPSHSPPQRDDAIPQSWSSEKEDELRHSLSSIAIQEGEMPDTPDASPSAISPADAVLRQKVSLSSREFVREILPKVLTIKERGQGDFGVQQGRYIIEDACMEIVSQTCIGAVLIDTKPTFTAHASAISCSFSPGTPRAWNQTSSRMSRSSSNNSNASSVGLERPSPRRTLLTRINGIGHQMDSKDLRAHILDVLDHATEKLHVDNIIFVLDRSTLDDEEFRATVHGLIYVGASIIGRGPKEGEATPFSEGGGDPNESIHAPRFVGKNYVLLSVDA</sequence>
<dbReference type="Gene3D" id="3.40.630.60">
    <property type="match status" value="1"/>
</dbReference>
<dbReference type="STRING" id="1280837.A0A316VAL6"/>
<dbReference type="SUPFAM" id="SSF55729">
    <property type="entry name" value="Acyl-CoA N-acyltransferases (Nat)"/>
    <property type="match status" value="1"/>
</dbReference>
<dbReference type="GO" id="GO:0075523">
    <property type="term" value="P:viral translational frameshifting"/>
    <property type="evidence" value="ECO:0007669"/>
    <property type="project" value="UniProtKB-KW"/>
</dbReference>
<gene>
    <name evidence="6" type="ORF">FA14DRAFT_174271</name>
</gene>
<evidence type="ECO:0000313" key="7">
    <source>
        <dbReference type="Proteomes" id="UP000245771"/>
    </source>
</evidence>
<dbReference type="RefSeq" id="XP_025352867.1">
    <property type="nucleotide sequence ID" value="XM_025500528.1"/>
</dbReference>
<feature type="region of interest" description="Disordered" evidence="5">
    <location>
        <begin position="76"/>
        <end position="120"/>
    </location>
</feature>